<sequence length="303" mass="34910">MQGSSQSSCRGGRNGWSSMGTLMGKEALLFQLENGTHLKYPTKTLKLCTTSPWLIKIIDIQEGRAAIQRNFDRLEKWIDKNLMKFTRGKCKVLPLRRNNPRHQYRLELTGWEAALLKKIWIFVENKLNISQQCALVAKKANGILSLLARVLPTSQGSSPQLNTGETTCGVLCPAKKSQYNRATSLMKKMIRGMEHVSYEERLRELGSFSLQKRRLQGDLIAAFQYLKGAYQKDGDRLFRRACCNRTRGNRFKLKEGRFRPHTRKKFFMVRVVKHWHRLPREVADAPSLETFKVRLGRALSNLL</sequence>
<comment type="caution">
    <text evidence="1">The sequence shown here is derived from an EMBL/GenBank/DDBJ whole genome shotgun (WGS) entry which is preliminary data.</text>
</comment>
<dbReference type="Proteomes" id="UP001333110">
    <property type="component" value="Unassembled WGS sequence"/>
</dbReference>
<proteinExistence type="predicted"/>
<reference evidence="1 2" key="1">
    <citation type="journal article" date="2023" name="J. Hered.">
        <title>Chromosome-level genome of the wood stork (Mycteria americana) provides insight into avian chromosome evolution.</title>
        <authorList>
            <person name="Flamio R. Jr."/>
            <person name="Ramstad K.M."/>
        </authorList>
    </citation>
    <scope>NUCLEOTIDE SEQUENCE [LARGE SCALE GENOMIC DNA]</scope>
    <source>
        <strain evidence="1">JAX WOST 10</strain>
    </source>
</reference>
<keyword evidence="2" id="KW-1185">Reference proteome</keyword>
<dbReference type="PANTHER" id="PTHR33332">
    <property type="entry name" value="REVERSE TRANSCRIPTASE DOMAIN-CONTAINING PROTEIN"/>
    <property type="match status" value="1"/>
</dbReference>
<evidence type="ECO:0000313" key="2">
    <source>
        <dbReference type="Proteomes" id="UP001333110"/>
    </source>
</evidence>
<dbReference type="EMBL" id="JAUNZN010000002">
    <property type="protein sequence ID" value="KAK4825798.1"/>
    <property type="molecule type" value="Genomic_DNA"/>
</dbReference>
<organism evidence="1 2">
    <name type="scientific">Mycteria americana</name>
    <name type="common">Wood stork</name>
    <dbReference type="NCBI Taxonomy" id="33587"/>
    <lineage>
        <taxon>Eukaryota</taxon>
        <taxon>Metazoa</taxon>
        <taxon>Chordata</taxon>
        <taxon>Craniata</taxon>
        <taxon>Vertebrata</taxon>
        <taxon>Euteleostomi</taxon>
        <taxon>Archelosauria</taxon>
        <taxon>Archosauria</taxon>
        <taxon>Dinosauria</taxon>
        <taxon>Saurischia</taxon>
        <taxon>Theropoda</taxon>
        <taxon>Coelurosauria</taxon>
        <taxon>Aves</taxon>
        <taxon>Neognathae</taxon>
        <taxon>Neoaves</taxon>
        <taxon>Aequornithes</taxon>
        <taxon>Ciconiiformes</taxon>
        <taxon>Ciconiidae</taxon>
        <taxon>Mycteria</taxon>
    </lineage>
</organism>
<gene>
    <name evidence="1" type="ORF">QYF61_002382</name>
</gene>
<evidence type="ECO:0000313" key="1">
    <source>
        <dbReference type="EMBL" id="KAK4825798.1"/>
    </source>
</evidence>
<accession>A0AAN7SF85</accession>
<protein>
    <submittedName>
        <fullName evidence="1">Uncharacterized protein</fullName>
    </submittedName>
</protein>
<dbReference type="AlphaFoldDB" id="A0AAN7SF85"/>
<name>A0AAN7SF85_MYCAM</name>